<dbReference type="InterPro" id="IPR011989">
    <property type="entry name" value="ARM-like"/>
</dbReference>
<comment type="caution">
    <text evidence="3">The sequence shown here is derived from an EMBL/GenBank/DDBJ whole genome shotgun (WGS) entry which is preliminary data.</text>
</comment>
<evidence type="ECO:0000256" key="1">
    <source>
        <dbReference type="SAM" id="MobiDB-lite"/>
    </source>
</evidence>
<reference evidence="3" key="2">
    <citation type="submission" date="2017-10" db="EMBL/GenBank/DDBJ databases">
        <title>Ladona fulva Genome sequencing and assembly.</title>
        <authorList>
            <person name="Murali S."/>
            <person name="Richards S."/>
            <person name="Bandaranaike D."/>
            <person name="Bellair M."/>
            <person name="Blankenburg K."/>
            <person name="Chao H."/>
            <person name="Dinh H."/>
            <person name="Doddapaneni H."/>
            <person name="Dugan-Rocha S."/>
            <person name="Elkadiri S."/>
            <person name="Gnanaolivu R."/>
            <person name="Hernandez B."/>
            <person name="Skinner E."/>
            <person name="Javaid M."/>
            <person name="Lee S."/>
            <person name="Li M."/>
            <person name="Ming W."/>
            <person name="Munidasa M."/>
            <person name="Muniz J."/>
            <person name="Nguyen L."/>
            <person name="Hughes D."/>
            <person name="Osuji N."/>
            <person name="Pu L.-L."/>
            <person name="Puazo M."/>
            <person name="Qu C."/>
            <person name="Quiroz J."/>
            <person name="Raj R."/>
            <person name="Weissenberger G."/>
            <person name="Xin Y."/>
            <person name="Zou X."/>
            <person name="Han Y."/>
            <person name="Worley K."/>
            <person name="Muzny D."/>
            <person name="Gibbs R."/>
        </authorList>
    </citation>
    <scope>NUCLEOTIDE SEQUENCE</scope>
    <source>
        <strain evidence="3">Sampled in the wild</strain>
    </source>
</reference>
<keyword evidence="4" id="KW-1185">Reference proteome</keyword>
<dbReference type="OrthoDB" id="8196059at2759"/>
<dbReference type="InterPro" id="IPR052575">
    <property type="entry name" value="SSU_processome_comp_20"/>
</dbReference>
<evidence type="ECO:0000259" key="2">
    <source>
        <dbReference type="Pfam" id="PF20416"/>
    </source>
</evidence>
<evidence type="ECO:0000313" key="3">
    <source>
        <dbReference type="EMBL" id="KAG8231817.1"/>
    </source>
</evidence>
<dbReference type="GO" id="GO:0030686">
    <property type="term" value="C:90S preribosome"/>
    <property type="evidence" value="ECO:0007669"/>
    <property type="project" value="TreeGrafter"/>
</dbReference>
<accession>A0A8K0P3J9</accession>
<dbReference type="PANTHER" id="PTHR17695:SF11">
    <property type="entry name" value="SMALL SUBUNIT PROCESSOME COMPONENT 20 HOMOLOG"/>
    <property type="match status" value="1"/>
</dbReference>
<feature type="domain" description="U3 small nucleolar RNA-associated protein 20" evidence="2">
    <location>
        <begin position="59"/>
        <end position="279"/>
    </location>
</feature>
<dbReference type="InterPro" id="IPR046523">
    <property type="entry name" value="UTP20_dom"/>
</dbReference>
<name>A0A8K0P3J9_LADFU</name>
<dbReference type="PANTHER" id="PTHR17695">
    <property type="entry name" value="SMALL SUBUNIT PROCESSOME COMPONENT 20 HOMOLOG"/>
    <property type="match status" value="1"/>
</dbReference>
<reference evidence="3" key="1">
    <citation type="submission" date="2013-04" db="EMBL/GenBank/DDBJ databases">
        <authorList>
            <person name="Qu J."/>
            <person name="Murali S.C."/>
            <person name="Bandaranaike D."/>
            <person name="Bellair M."/>
            <person name="Blankenburg K."/>
            <person name="Chao H."/>
            <person name="Dinh H."/>
            <person name="Doddapaneni H."/>
            <person name="Downs B."/>
            <person name="Dugan-Rocha S."/>
            <person name="Elkadiri S."/>
            <person name="Gnanaolivu R.D."/>
            <person name="Hernandez B."/>
            <person name="Javaid M."/>
            <person name="Jayaseelan J.C."/>
            <person name="Lee S."/>
            <person name="Li M."/>
            <person name="Ming W."/>
            <person name="Munidasa M."/>
            <person name="Muniz J."/>
            <person name="Nguyen L."/>
            <person name="Ongeri F."/>
            <person name="Osuji N."/>
            <person name="Pu L.-L."/>
            <person name="Puazo M."/>
            <person name="Qu C."/>
            <person name="Quiroz J."/>
            <person name="Raj R."/>
            <person name="Weissenberger G."/>
            <person name="Xin Y."/>
            <person name="Zou X."/>
            <person name="Han Y."/>
            <person name="Richards S."/>
            <person name="Worley K."/>
            <person name="Muzny D."/>
            <person name="Gibbs R."/>
        </authorList>
    </citation>
    <scope>NUCLEOTIDE SEQUENCE</scope>
    <source>
        <strain evidence="3">Sampled in the wild</strain>
    </source>
</reference>
<sequence>MGASAARRARKSLSVILLPKLHASLIEPTERDSSHKLNRKAGGAVGAEIPSQKPDSAQKDEEETLVMRVPIALAAVKMLQRLPTDFMEENLSGILLKVMAFLKCRLESVRRAARETLVEISVSLGPKYLPVVVREMSSLLLSTRGYAFHVLAFTAHSLLVALVSLMQPGDINKCLRDFLEICKADLFGLSAEEKEVNRITAKVYEAKSHKSYDSFQLLAKVVPESCLIDLIQPLKEVLDSTHSYKSVKIVKECLIRVVKGLSDNSFISSPALVTFLYGVLSQNISSLWPVTAKETEKPLPRRAAGAYAGVNGTVSKPLALPADSYLIPKEPRKVRSKVTGAVDKVGAQANAHTMTEFGLQLLHSLLKKEQIKWRKDVVMKDSFIVTDMNGEKQSDEVVVDIMMLDPLVPVVCRSLESKHAKIATLALNCFRMMLRMDLPSLYDHLVKAAQAVYTILHKYAGATSGDNYNLAVAAFKAVAVLVRFMKSLPVEEDHLSALLTYVSRDLDLGGEVGSSSSYSGPARTATAFGVLRSILARKLRSPLIPPLMKRVAKLSIIAEASHIQAQSRQVFLQFLLDYPMSKKKLDSNVSFYLGQLDYELLSGRESALEFIQSIISVFPPLVLKNFSGIIFVSLAARLIEEEMPSCRKRVAEIIKSMLLRLNKATRDTLFSMLLIWMKDSELTHQQIAFQVCGILVLAEGDAFSSRLSDVLPIIVEQLKGKDKSNNVSSNPVNHKPQMGISNEKIKEKLSENCEEDFIPEDYDKTSESGIDLECEDERSRDHQLFQMLQLVLKIMMSCLEVLSSSKWGTYVNEIAVHCQLLLAYPHEWVRLASSQVLGSIFGSVEASKVALALKKEDKIKKEKLKKKANSLENNNCLPFLFTGVKRRLKSLILDLTGQLECNGIGPQLADQVVKNLAFLARVLKFLEDRKEVREDAKEDESKLSLAWMMFKMRKIVNKEVPSIFY</sequence>
<feature type="region of interest" description="Disordered" evidence="1">
    <location>
        <begin position="28"/>
        <end position="61"/>
    </location>
</feature>
<dbReference type="Pfam" id="PF20416">
    <property type="entry name" value="UTP20"/>
    <property type="match status" value="1"/>
</dbReference>
<proteinExistence type="predicted"/>
<organism evidence="3 4">
    <name type="scientific">Ladona fulva</name>
    <name type="common">Scarce chaser dragonfly</name>
    <name type="synonym">Libellula fulva</name>
    <dbReference type="NCBI Taxonomy" id="123851"/>
    <lineage>
        <taxon>Eukaryota</taxon>
        <taxon>Metazoa</taxon>
        <taxon>Ecdysozoa</taxon>
        <taxon>Arthropoda</taxon>
        <taxon>Hexapoda</taxon>
        <taxon>Insecta</taxon>
        <taxon>Pterygota</taxon>
        <taxon>Palaeoptera</taxon>
        <taxon>Odonata</taxon>
        <taxon>Epiprocta</taxon>
        <taxon>Anisoptera</taxon>
        <taxon>Libelluloidea</taxon>
        <taxon>Libellulidae</taxon>
        <taxon>Ladona</taxon>
    </lineage>
</organism>
<dbReference type="Gene3D" id="1.25.10.10">
    <property type="entry name" value="Leucine-rich Repeat Variant"/>
    <property type="match status" value="1"/>
</dbReference>
<dbReference type="GO" id="GO:0032040">
    <property type="term" value="C:small-subunit processome"/>
    <property type="evidence" value="ECO:0007669"/>
    <property type="project" value="TreeGrafter"/>
</dbReference>
<dbReference type="EMBL" id="KZ308578">
    <property type="protein sequence ID" value="KAG8231817.1"/>
    <property type="molecule type" value="Genomic_DNA"/>
</dbReference>
<dbReference type="Proteomes" id="UP000792457">
    <property type="component" value="Unassembled WGS sequence"/>
</dbReference>
<dbReference type="InterPro" id="IPR016024">
    <property type="entry name" value="ARM-type_fold"/>
</dbReference>
<gene>
    <name evidence="3" type="ORF">J437_LFUL012311</name>
</gene>
<protein>
    <recommendedName>
        <fullName evidence="2">U3 small nucleolar RNA-associated protein 20 domain-containing protein</fullName>
    </recommendedName>
</protein>
<dbReference type="SUPFAM" id="SSF48371">
    <property type="entry name" value="ARM repeat"/>
    <property type="match status" value="1"/>
</dbReference>
<evidence type="ECO:0000313" key="4">
    <source>
        <dbReference type="Proteomes" id="UP000792457"/>
    </source>
</evidence>
<dbReference type="AlphaFoldDB" id="A0A8K0P3J9"/>